<name>A0ACC3A3D5_9EURO</name>
<comment type="caution">
    <text evidence="1">The sequence shown here is derived from an EMBL/GenBank/DDBJ whole genome shotgun (WGS) entry which is preliminary data.</text>
</comment>
<reference evidence="1" key="1">
    <citation type="submission" date="2022-10" db="EMBL/GenBank/DDBJ databases">
        <title>Culturing micro-colonial fungi from biological soil crusts in the Mojave desert and describing Neophaeococcomyces mojavensis, and introducing the new genera and species Taxawa tesnikishii.</title>
        <authorList>
            <person name="Kurbessoian T."/>
            <person name="Stajich J.E."/>
        </authorList>
    </citation>
    <scope>NUCLEOTIDE SEQUENCE</scope>
    <source>
        <strain evidence="1">JES_112</strain>
    </source>
</reference>
<sequence length="550" mass="61331">MRHYEETLDNLLITFDANRARYVIACETLLSPLMLPQDVYFGLINNPASGTGWESKDLEERLKDRLGPAYEPYIGIVRRVHKALLKFAGKMEIEMALSMRSRLPTPATPLSGQSTTQPGTSMSNRVWSRVKTGLESGGLGRLLEGMEKDISTLETLLETSAKLPAIRRDRRLKMRWPPWRAVRDGAESLHRSLAAKWNCSCSCLHTVLLKVDVIAASSEKTKDDVEFDILLSEGSASTALNLEHTFWHSFCVKSRSNDAHLRGVQPIRSSSPLHKQKIQFAFLVTDVDDASLSSPQPPSKPLPAVQEVDDLCSIIKVSARSSNRGFIEGQGWKHTLFRSSEHSPTKTQSAITRSMKIGDLLQCQSRTHQTVSPISTRQKYFVAVTLAVAVLYLFETPWLSSAGSLRDLILVSHQAATLPMSPYLLGNFSAPQIPSLPENKLAIVGVQNQVLFQLGVLLLEIAFEKPLADLRLASELDASGNEIIVTDYLVAVRLANEVVHREAPAYSEAVRRCLFCKFPCTSTELSNIELQEEYYRGVISPLHELYKLFK</sequence>
<dbReference type="EMBL" id="JAPDRQ010000120">
    <property type="protein sequence ID" value="KAJ9654462.1"/>
    <property type="molecule type" value="Genomic_DNA"/>
</dbReference>
<accession>A0ACC3A3D5</accession>
<protein>
    <submittedName>
        <fullName evidence="1">Uncharacterized protein</fullName>
    </submittedName>
</protein>
<dbReference type="Proteomes" id="UP001172386">
    <property type="component" value="Unassembled WGS sequence"/>
</dbReference>
<evidence type="ECO:0000313" key="2">
    <source>
        <dbReference type="Proteomes" id="UP001172386"/>
    </source>
</evidence>
<gene>
    <name evidence="1" type="ORF">H2198_006471</name>
</gene>
<organism evidence="1 2">
    <name type="scientific">Neophaeococcomyces mojaviensis</name>
    <dbReference type="NCBI Taxonomy" id="3383035"/>
    <lineage>
        <taxon>Eukaryota</taxon>
        <taxon>Fungi</taxon>
        <taxon>Dikarya</taxon>
        <taxon>Ascomycota</taxon>
        <taxon>Pezizomycotina</taxon>
        <taxon>Eurotiomycetes</taxon>
        <taxon>Chaetothyriomycetidae</taxon>
        <taxon>Chaetothyriales</taxon>
        <taxon>Chaetothyriales incertae sedis</taxon>
        <taxon>Neophaeococcomyces</taxon>
    </lineage>
</organism>
<proteinExistence type="predicted"/>
<keyword evidence="2" id="KW-1185">Reference proteome</keyword>
<evidence type="ECO:0000313" key="1">
    <source>
        <dbReference type="EMBL" id="KAJ9654462.1"/>
    </source>
</evidence>